<dbReference type="EMBL" id="JACIIG010000001">
    <property type="protein sequence ID" value="MBB4566327.1"/>
    <property type="molecule type" value="Genomic_DNA"/>
</dbReference>
<feature type="transmembrane region" description="Helical" evidence="1">
    <location>
        <begin position="128"/>
        <end position="151"/>
    </location>
</feature>
<dbReference type="Proteomes" id="UP000543836">
    <property type="component" value="Unassembled WGS sequence"/>
</dbReference>
<keyword evidence="3" id="KW-1185">Reference proteome</keyword>
<evidence type="ECO:0000313" key="3">
    <source>
        <dbReference type="Proteomes" id="UP000543836"/>
    </source>
</evidence>
<reference evidence="2 3" key="1">
    <citation type="submission" date="2020-08" db="EMBL/GenBank/DDBJ databases">
        <title>Genomic Encyclopedia of Type Strains, Phase IV (KMG-V): Genome sequencing to study the core and pangenomes of soil and plant-associated prokaryotes.</title>
        <authorList>
            <person name="Whitman W."/>
        </authorList>
    </citation>
    <scope>NUCLEOTIDE SEQUENCE [LARGE SCALE GENOMIC DNA]</scope>
    <source>
        <strain evidence="2 3">SEMIA 492</strain>
    </source>
</reference>
<dbReference type="AlphaFoldDB" id="A0A7W7EIK2"/>
<keyword evidence="1" id="KW-0812">Transmembrane</keyword>
<protein>
    <submittedName>
        <fullName evidence="2">Uncharacterized protein YacL</fullName>
    </submittedName>
</protein>
<gene>
    <name evidence="2" type="ORF">GGE60_000415</name>
</gene>
<organism evidence="2 3">
    <name type="scientific">Rhizobium leucaenae</name>
    <dbReference type="NCBI Taxonomy" id="29450"/>
    <lineage>
        <taxon>Bacteria</taxon>
        <taxon>Pseudomonadati</taxon>
        <taxon>Pseudomonadota</taxon>
        <taxon>Alphaproteobacteria</taxon>
        <taxon>Hyphomicrobiales</taxon>
        <taxon>Rhizobiaceae</taxon>
        <taxon>Rhizobium/Agrobacterium group</taxon>
        <taxon>Rhizobium</taxon>
    </lineage>
</organism>
<comment type="caution">
    <text evidence="2">The sequence shown here is derived from an EMBL/GenBank/DDBJ whole genome shotgun (WGS) entry which is preliminary data.</text>
</comment>
<keyword evidence="1" id="KW-1133">Transmembrane helix</keyword>
<accession>A0A7W7EIK2</accession>
<evidence type="ECO:0000313" key="2">
    <source>
        <dbReference type="EMBL" id="MBB4566327.1"/>
    </source>
</evidence>
<feature type="transmembrane region" description="Helical" evidence="1">
    <location>
        <begin position="158"/>
        <end position="178"/>
    </location>
</feature>
<feature type="transmembrane region" description="Helical" evidence="1">
    <location>
        <begin position="94"/>
        <end position="116"/>
    </location>
</feature>
<sequence>MSDITRTDNNIPEVRLSHIIEFCGWLSIVTLVSGYIWIRTILWMEDIRVVDHFTVSDYISYGASPFLVFVVGQFMFNFYNVISDKVDRTKKFSLYLTAALLLLSILVSSALTIIRYMSGLPILTFPYMFQIVSGFGFAMTIPIFLLVTTYVVPFRLSFLSVALIIAGVSWTQTAYYAARFAMDNKISDADLAHPIVYQFNETKYSSDKWLSLLATERYYYFLEP</sequence>
<keyword evidence="1" id="KW-0472">Membrane</keyword>
<evidence type="ECO:0000256" key="1">
    <source>
        <dbReference type="SAM" id="Phobius"/>
    </source>
</evidence>
<name>A0A7W7EIK2_9HYPH</name>
<feature type="transmembrane region" description="Helical" evidence="1">
    <location>
        <begin position="20"/>
        <end position="38"/>
    </location>
</feature>
<proteinExistence type="predicted"/>
<feature type="transmembrane region" description="Helical" evidence="1">
    <location>
        <begin position="58"/>
        <end position="82"/>
    </location>
</feature>